<sequence length="192" mass="22134">MFNDRDAEKLVRTNDSLILRWRERSCQFSNFAGAEHSSDHVLLATLTEGQIDTAGQGFLSHGSLQSAVNGHLGWSLQITSRRRGDNFLIMRLDEIRPYILLHPNGDIAIQAVILLHNDDVAVNDKMHPVYSTFIAHQQPERCLLGAFAFYQHFIHDVKRISEVSVFRTDNRNWWRSRFSSGRKFSTQRRALL</sequence>
<comment type="caution">
    <text evidence="1">The sequence shown here is derived from an EMBL/GenBank/DDBJ whole genome shotgun (WGS) entry which is preliminary data.</text>
</comment>
<dbReference type="OrthoDB" id="2675946at2759"/>
<keyword evidence="2" id="KW-1185">Reference proteome</keyword>
<protein>
    <submittedName>
        <fullName evidence="1">Uncharacterized protein</fullName>
    </submittedName>
</protein>
<name>A0A9P6CZE6_9AGAR</name>
<dbReference type="AlphaFoldDB" id="A0A9P6CZE6"/>
<accession>A0A9P6CZE6</accession>
<evidence type="ECO:0000313" key="1">
    <source>
        <dbReference type="EMBL" id="KAF9485137.1"/>
    </source>
</evidence>
<reference evidence="1" key="1">
    <citation type="submission" date="2020-11" db="EMBL/GenBank/DDBJ databases">
        <authorList>
            <consortium name="DOE Joint Genome Institute"/>
            <person name="Ahrendt S."/>
            <person name="Riley R."/>
            <person name="Andreopoulos W."/>
            <person name="Labutti K."/>
            <person name="Pangilinan J."/>
            <person name="Ruiz-Duenas F.J."/>
            <person name="Barrasa J.M."/>
            <person name="Sanchez-Garcia M."/>
            <person name="Camarero S."/>
            <person name="Miyauchi S."/>
            <person name="Serrano A."/>
            <person name="Linde D."/>
            <person name="Babiker R."/>
            <person name="Drula E."/>
            <person name="Ayuso-Fernandez I."/>
            <person name="Pacheco R."/>
            <person name="Padilla G."/>
            <person name="Ferreira P."/>
            <person name="Barriuso J."/>
            <person name="Kellner H."/>
            <person name="Castanera R."/>
            <person name="Alfaro M."/>
            <person name="Ramirez L."/>
            <person name="Pisabarro A.G."/>
            <person name="Kuo A."/>
            <person name="Tritt A."/>
            <person name="Lipzen A."/>
            <person name="He G."/>
            <person name="Yan M."/>
            <person name="Ng V."/>
            <person name="Cullen D."/>
            <person name="Martin F."/>
            <person name="Rosso M.-N."/>
            <person name="Henrissat B."/>
            <person name="Hibbett D."/>
            <person name="Martinez A.T."/>
            <person name="Grigoriev I.V."/>
        </authorList>
    </citation>
    <scope>NUCLEOTIDE SEQUENCE</scope>
    <source>
        <strain evidence="1">CIRM-BRFM 674</strain>
    </source>
</reference>
<dbReference type="Proteomes" id="UP000807469">
    <property type="component" value="Unassembled WGS sequence"/>
</dbReference>
<dbReference type="EMBL" id="MU155137">
    <property type="protein sequence ID" value="KAF9485137.1"/>
    <property type="molecule type" value="Genomic_DNA"/>
</dbReference>
<proteinExistence type="predicted"/>
<organism evidence="1 2">
    <name type="scientific">Pholiota conissans</name>
    <dbReference type="NCBI Taxonomy" id="109636"/>
    <lineage>
        <taxon>Eukaryota</taxon>
        <taxon>Fungi</taxon>
        <taxon>Dikarya</taxon>
        <taxon>Basidiomycota</taxon>
        <taxon>Agaricomycotina</taxon>
        <taxon>Agaricomycetes</taxon>
        <taxon>Agaricomycetidae</taxon>
        <taxon>Agaricales</taxon>
        <taxon>Agaricineae</taxon>
        <taxon>Strophariaceae</taxon>
        <taxon>Pholiota</taxon>
    </lineage>
</organism>
<evidence type="ECO:0000313" key="2">
    <source>
        <dbReference type="Proteomes" id="UP000807469"/>
    </source>
</evidence>
<gene>
    <name evidence="1" type="ORF">BDN70DRAFT_675792</name>
</gene>